<name>A0A846ZLB8_9GAMM</name>
<evidence type="ECO:0000313" key="1">
    <source>
        <dbReference type="EMBL" id="NKZ38806.1"/>
    </source>
</evidence>
<comment type="caution">
    <text evidence="1">The sequence shown here is derived from an EMBL/GenBank/DDBJ whole genome shotgun (WGS) entry which is preliminary data.</text>
</comment>
<gene>
    <name evidence="1" type="ORF">HF690_07515</name>
</gene>
<reference evidence="1 2" key="1">
    <citation type="journal article" date="2017" name="Int. J. Syst. Evol. Microbiol.">
        <title>Oleiagrimonas citrea sp. nov., a marine bacterium isolated from tidal flat sediment and emended description of the genus Oleiagrimonas Fang et al. 2015 and Oleiagrimonas soli.</title>
        <authorList>
            <person name="Yang S.H."/>
            <person name="Seo H.S."/>
            <person name="Seong C.N."/>
            <person name="Kwon K.K."/>
        </authorList>
    </citation>
    <scope>NUCLEOTIDE SEQUENCE [LARGE SCALE GENOMIC DNA]</scope>
    <source>
        <strain evidence="1 2">MEBiC09124</strain>
    </source>
</reference>
<proteinExistence type="predicted"/>
<keyword evidence="2" id="KW-1185">Reference proteome</keyword>
<accession>A0A846ZLB8</accession>
<sequence>MKISSVGLILVCLFLPGLCRSMSPKDEAQQLVDAVLPFAEQSLARHGEFFPFGADLTFSGKVEMAMAGEGDARPDSTQAIAMLRAGFAQKAKAGRIRATALAYNARVQMPDGASKSDVVVIELEHRGGYTVTVYFPYTLSDGKARLGTAFAAQGSHRVFRSKG</sequence>
<organism evidence="1 2">
    <name type="scientific">Oleiagrimonas citrea</name>
    <dbReference type="NCBI Taxonomy" id="1665687"/>
    <lineage>
        <taxon>Bacteria</taxon>
        <taxon>Pseudomonadati</taxon>
        <taxon>Pseudomonadota</taxon>
        <taxon>Gammaproteobacteria</taxon>
        <taxon>Lysobacterales</taxon>
        <taxon>Rhodanobacteraceae</taxon>
        <taxon>Oleiagrimonas</taxon>
    </lineage>
</organism>
<dbReference type="AlphaFoldDB" id="A0A846ZLB8"/>
<dbReference type="EMBL" id="JAAZQD010000003">
    <property type="protein sequence ID" value="NKZ38806.1"/>
    <property type="molecule type" value="Genomic_DNA"/>
</dbReference>
<dbReference type="Proteomes" id="UP000541636">
    <property type="component" value="Unassembled WGS sequence"/>
</dbReference>
<evidence type="ECO:0000313" key="2">
    <source>
        <dbReference type="Proteomes" id="UP000541636"/>
    </source>
</evidence>
<dbReference type="RefSeq" id="WP_113063429.1">
    <property type="nucleotide sequence ID" value="NZ_JAAZQD010000003.1"/>
</dbReference>
<protein>
    <submittedName>
        <fullName evidence="1">Uncharacterized protein</fullName>
    </submittedName>
</protein>